<evidence type="ECO:0000256" key="11">
    <source>
        <dbReference type="ARBA" id="ARBA00023310"/>
    </source>
</evidence>
<proteinExistence type="inferred from homology"/>
<keyword evidence="5 12" id="KW-0375">Hydrogen ion transport</keyword>
<keyword evidence="8 12" id="KW-0406">Ion transport</keyword>
<dbReference type="CDD" id="cd18110">
    <property type="entry name" value="ATP-synt_F1_beta_C"/>
    <property type="match status" value="1"/>
</dbReference>
<keyword evidence="10 12" id="KW-0139">CF(1)</keyword>
<dbReference type="RefSeq" id="WP_283434458.1">
    <property type="nucleotide sequence ID" value="NZ_CAWLDM010000001.1"/>
</dbReference>
<keyword evidence="4 12" id="KW-0547">Nucleotide-binding</keyword>
<evidence type="ECO:0000256" key="8">
    <source>
        <dbReference type="ARBA" id="ARBA00023065"/>
    </source>
</evidence>
<gene>
    <name evidence="12" type="primary">atpD</name>
    <name evidence="14" type="ORF">SAMN06265222_11466</name>
</gene>
<evidence type="ECO:0000256" key="1">
    <source>
        <dbReference type="ARBA" id="ARBA00004370"/>
    </source>
</evidence>
<dbReference type="InterPro" id="IPR055190">
    <property type="entry name" value="ATP-synt_VA_C"/>
</dbReference>
<dbReference type="EMBL" id="FXUG01000014">
    <property type="protein sequence ID" value="SMP71532.1"/>
    <property type="molecule type" value="Genomic_DNA"/>
</dbReference>
<comment type="catalytic activity">
    <reaction evidence="12">
        <text>ATP + H2O + 4 H(+)(in) = ADP + phosphate + 5 H(+)(out)</text>
        <dbReference type="Rhea" id="RHEA:57720"/>
        <dbReference type="ChEBI" id="CHEBI:15377"/>
        <dbReference type="ChEBI" id="CHEBI:15378"/>
        <dbReference type="ChEBI" id="CHEBI:30616"/>
        <dbReference type="ChEBI" id="CHEBI:43474"/>
        <dbReference type="ChEBI" id="CHEBI:456216"/>
        <dbReference type="EC" id="7.1.2.2"/>
    </reaction>
</comment>
<keyword evidence="12" id="KW-1003">Cell membrane</keyword>
<dbReference type="InterPro" id="IPR003593">
    <property type="entry name" value="AAA+_ATPase"/>
</dbReference>
<dbReference type="SUPFAM" id="SSF50615">
    <property type="entry name" value="N-terminal domain of alpha and beta subunits of F1 ATP synthase"/>
    <property type="match status" value="1"/>
</dbReference>
<evidence type="ECO:0000313" key="14">
    <source>
        <dbReference type="EMBL" id="SMP71532.1"/>
    </source>
</evidence>
<dbReference type="Pfam" id="PF02874">
    <property type="entry name" value="ATP-synt_ab_N"/>
    <property type="match status" value="1"/>
</dbReference>
<comment type="subcellular location">
    <subcellularLocation>
        <location evidence="12">Cell membrane</location>
        <topology evidence="12">Peripheral membrane protein</topology>
    </subcellularLocation>
    <subcellularLocation>
        <location evidence="1">Membrane</location>
    </subcellularLocation>
</comment>
<comment type="similarity">
    <text evidence="2 12">Belongs to the ATPase alpha/beta chains family.</text>
</comment>
<comment type="caution">
    <text evidence="14">The sequence shown here is derived from an EMBL/GenBank/DDBJ whole genome shotgun (WGS) entry which is preliminary data.</text>
</comment>
<feature type="domain" description="AAA+ ATPase" evidence="13">
    <location>
        <begin position="152"/>
        <end position="423"/>
    </location>
</feature>
<sequence length="482" mass="52565">MSTATHYATGRVSQVIGSTFDAEFPEGQLPKIYNALRISSQHKGVTINLVGEVQQHLGGGRIRAIALGSTEGMMRGMDVVDTGSPVTVPVGQQTLGRVFNVLGEPIDKRGDVQADDYWPIHRQAPPLNELSTNTELFETGIKVVDLLTPFVRGGKAGLFGGAGLGKTVILTELIARIASSHGGYSVFAGVGERTREGTDLWLEMQDTEIGSTGRKVIEQTCMVFGQMNEPPGSRLRVALSALTMAEYFRDTTGADTLLFVDNIFRFSQAGSEVSALLGRMPSAVGYQPTLATEMGALQERITSTKQGAITSVQAVYVPADDPTDPAPATAFGQLDAFIYLERSISEKGIYPAIDPLASNSRILDPQYVGDRHYTIARRVQTILQRYRELQDIIAILGVDELNEEDKTIVHRARRIERFLSQPFLVAEVFIGKPGEITSLEDTIRSFEGICDGKYDHLPEQAFMYVGAIEQAEAQAKKMESKS</sequence>
<dbReference type="PANTHER" id="PTHR15184">
    <property type="entry name" value="ATP SYNTHASE"/>
    <property type="match status" value="1"/>
</dbReference>
<dbReference type="Pfam" id="PF22919">
    <property type="entry name" value="ATP-synt_VA_C"/>
    <property type="match status" value="1"/>
</dbReference>
<dbReference type="PROSITE" id="PS00152">
    <property type="entry name" value="ATPASE_ALPHA_BETA"/>
    <property type="match status" value="1"/>
</dbReference>
<keyword evidence="6 12" id="KW-0067">ATP-binding</keyword>
<evidence type="ECO:0000256" key="6">
    <source>
        <dbReference type="ARBA" id="ARBA00022840"/>
    </source>
</evidence>
<dbReference type="SUPFAM" id="SSF52540">
    <property type="entry name" value="P-loop containing nucleoside triphosphate hydrolases"/>
    <property type="match status" value="1"/>
</dbReference>
<evidence type="ECO:0000256" key="3">
    <source>
        <dbReference type="ARBA" id="ARBA00022448"/>
    </source>
</evidence>
<feature type="binding site" evidence="12">
    <location>
        <begin position="160"/>
        <end position="167"/>
    </location>
    <ligand>
        <name>ATP</name>
        <dbReference type="ChEBI" id="CHEBI:30616"/>
    </ligand>
</feature>
<dbReference type="InterPro" id="IPR036121">
    <property type="entry name" value="ATPase_F1/V1/A1_a/bsu_N_sf"/>
</dbReference>
<dbReference type="EC" id="7.1.2.2" evidence="12"/>
<dbReference type="InterPro" id="IPR050053">
    <property type="entry name" value="ATPase_alpha/beta_chains"/>
</dbReference>
<dbReference type="HAMAP" id="MF_01347">
    <property type="entry name" value="ATP_synth_beta_bact"/>
    <property type="match status" value="1"/>
</dbReference>
<accession>A0ABY1QH90</accession>
<keyword evidence="7 12" id="KW-1278">Translocase</keyword>
<dbReference type="Proteomes" id="UP001158067">
    <property type="component" value="Unassembled WGS sequence"/>
</dbReference>
<dbReference type="SUPFAM" id="SSF47917">
    <property type="entry name" value="C-terminal domain of alpha and beta subunits of F1 ATP synthase"/>
    <property type="match status" value="1"/>
</dbReference>
<dbReference type="Gene3D" id="2.40.10.170">
    <property type="match status" value="1"/>
</dbReference>
<evidence type="ECO:0000256" key="5">
    <source>
        <dbReference type="ARBA" id="ARBA00022781"/>
    </source>
</evidence>
<dbReference type="Gene3D" id="3.40.50.300">
    <property type="entry name" value="P-loop containing nucleotide triphosphate hydrolases"/>
    <property type="match status" value="1"/>
</dbReference>
<evidence type="ECO:0000313" key="15">
    <source>
        <dbReference type="Proteomes" id="UP001158067"/>
    </source>
</evidence>
<dbReference type="Gene3D" id="1.10.1140.10">
    <property type="entry name" value="Bovine Mitochondrial F1-atpase, Atp Synthase Beta Chain, Chain D, domain 3"/>
    <property type="match status" value="1"/>
</dbReference>
<comment type="function">
    <text evidence="12">Produces ATP from ADP in the presence of a proton gradient across the membrane. The catalytic sites are hosted primarily by the beta subunits.</text>
</comment>
<dbReference type="InterPro" id="IPR000194">
    <property type="entry name" value="ATPase_F1/V1/A1_a/bsu_nucl-bd"/>
</dbReference>
<evidence type="ECO:0000256" key="7">
    <source>
        <dbReference type="ARBA" id="ARBA00022967"/>
    </source>
</evidence>
<evidence type="ECO:0000256" key="9">
    <source>
        <dbReference type="ARBA" id="ARBA00023136"/>
    </source>
</evidence>
<evidence type="ECO:0000259" key="13">
    <source>
        <dbReference type="SMART" id="SM00382"/>
    </source>
</evidence>
<dbReference type="InterPro" id="IPR005722">
    <property type="entry name" value="ATP_synth_F1_bsu"/>
</dbReference>
<dbReference type="CDD" id="cd18115">
    <property type="entry name" value="ATP-synt_F1_beta_N"/>
    <property type="match status" value="1"/>
</dbReference>
<dbReference type="CDD" id="cd01133">
    <property type="entry name" value="F1-ATPase_beta_CD"/>
    <property type="match status" value="1"/>
</dbReference>
<dbReference type="NCBIfam" id="TIGR01039">
    <property type="entry name" value="atpD"/>
    <property type="match status" value="1"/>
</dbReference>
<dbReference type="SMART" id="SM00382">
    <property type="entry name" value="AAA"/>
    <property type="match status" value="1"/>
</dbReference>
<dbReference type="InterPro" id="IPR004100">
    <property type="entry name" value="ATPase_F1/V1/A1_a/bsu_N"/>
</dbReference>
<evidence type="ECO:0000256" key="12">
    <source>
        <dbReference type="HAMAP-Rule" id="MF_01347"/>
    </source>
</evidence>
<evidence type="ECO:0000256" key="2">
    <source>
        <dbReference type="ARBA" id="ARBA00008936"/>
    </source>
</evidence>
<keyword evidence="3 12" id="KW-0813">Transport</keyword>
<protein>
    <recommendedName>
        <fullName evidence="12">ATP synthase subunit beta</fullName>
        <ecNumber evidence="12">7.1.2.2</ecNumber>
    </recommendedName>
    <alternativeName>
        <fullName evidence="12">ATP synthase F1 sector subunit beta</fullName>
    </alternativeName>
    <alternativeName>
        <fullName evidence="12">F-ATPase subunit beta</fullName>
    </alternativeName>
</protein>
<evidence type="ECO:0000256" key="4">
    <source>
        <dbReference type="ARBA" id="ARBA00022741"/>
    </source>
</evidence>
<evidence type="ECO:0000256" key="10">
    <source>
        <dbReference type="ARBA" id="ARBA00023196"/>
    </source>
</evidence>
<dbReference type="PANTHER" id="PTHR15184:SF71">
    <property type="entry name" value="ATP SYNTHASE SUBUNIT BETA, MITOCHONDRIAL"/>
    <property type="match status" value="1"/>
</dbReference>
<dbReference type="Pfam" id="PF00006">
    <property type="entry name" value="ATP-synt_ab"/>
    <property type="match status" value="1"/>
</dbReference>
<keyword evidence="15" id="KW-1185">Reference proteome</keyword>
<reference evidence="14 15" key="1">
    <citation type="submission" date="2017-05" db="EMBL/GenBank/DDBJ databases">
        <authorList>
            <person name="Varghese N."/>
            <person name="Submissions S."/>
        </authorList>
    </citation>
    <scope>NUCLEOTIDE SEQUENCE [LARGE SCALE GENOMIC DNA]</scope>
    <source>
        <strain evidence="14 15">DSM 25457</strain>
    </source>
</reference>
<dbReference type="InterPro" id="IPR020003">
    <property type="entry name" value="ATPase_a/bsu_AS"/>
</dbReference>
<name>A0ABY1QH90_9BACT</name>
<dbReference type="InterPro" id="IPR024034">
    <property type="entry name" value="ATPase_F1/V1_b/a_C"/>
</dbReference>
<keyword evidence="11 12" id="KW-0066">ATP synthesis</keyword>
<dbReference type="InterPro" id="IPR027417">
    <property type="entry name" value="P-loop_NTPase"/>
</dbReference>
<keyword evidence="9 12" id="KW-0472">Membrane</keyword>
<organism evidence="14 15">
    <name type="scientific">Neorhodopirellula lusitana</name>
    <dbReference type="NCBI Taxonomy" id="445327"/>
    <lineage>
        <taxon>Bacteria</taxon>
        <taxon>Pseudomonadati</taxon>
        <taxon>Planctomycetota</taxon>
        <taxon>Planctomycetia</taxon>
        <taxon>Pirellulales</taxon>
        <taxon>Pirellulaceae</taxon>
        <taxon>Neorhodopirellula</taxon>
    </lineage>
</organism>